<dbReference type="RefSeq" id="XP_062653500.1">
    <property type="nucleotide sequence ID" value="XM_062797328.1"/>
</dbReference>
<organism evidence="1 2">
    <name type="scientific">Parathielavia appendiculata</name>
    <dbReference type="NCBI Taxonomy" id="2587402"/>
    <lineage>
        <taxon>Eukaryota</taxon>
        <taxon>Fungi</taxon>
        <taxon>Dikarya</taxon>
        <taxon>Ascomycota</taxon>
        <taxon>Pezizomycotina</taxon>
        <taxon>Sordariomycetes</taxon>
        <taxon>Sordariomycetidae</taxon>
        <taxon>Sordariales</taxon>
        <taxon>Chaetomiaceae</taxon>
        <taxon>Parathielavia</taxon>
    </lineage>
</organism>
<reference evidence="1" key="2">
    <citation type="submission" date="2023-05" db="EMBL/GenBank/DDBJ databases">
        <authorList>
            <consortium name="Lawrence Berkeley National Laboratory"/>
            <person name="Steindorff A."/>
            <person name="Hensen N."/>
            <person name="Bonometti L."/>
            <person name="Westerberg I."/>
            <person name="Brannstrom I.O."/>
            <person name="Guillou S."/>
            <person name="Cros-Aarteil S."/>
            <person name="Calhoun S."/>
            <person name="Haridas S."/>
            <person name="Kuo A."/>
            <person name="Mondo S."/>
            <person name="Pangilinan J."/>
            <person name="Riley R."/>
            <person name="Labutti K."/>
            <person name="Andreopoulos B."/>
            <person name="Lipzen A."/>
            <person name="Chen C."/>
            <person name="Yanf M."/>
            <person name="Daum C."/>
            <person name="Ng V."/>
            <person name="Clum A."/>
            <person name="Ohm R."/>
            <person name="Martin F."/>
            <person name="Silar P."/>
            <person name="Natvig D."/>
            <person name="Lalanne C."/>
            <person name="Gautier V."/>
            <person name="Ament-Velasquez S.L."/>
            <person name="Kruys A."/>
            <person name="Hutchinson M.I."/>
            <person name="Powell A.J."/>
            <person name="Barry K."/>
            <person name="Miller A.N."/>
            <person name="Grigoriev I.V."/>
            <person name="Debuchy R."/>
            <person name="Gladieux P."/>
            <person name="Thoren M.H."/>
            <person name="Johannesson H."/>
        </authorList>
    </citation>
    <scope>NUCLEOTIDE SEQUENCE</scope>
    <source>
        <strain evidence="1">CBS 731.68</strain>
    </source>
</reference>
<comment type="caution">
    <text evidence="1">The sequence shown here is derived from an EMBL/GenBank/DDBJ whole genome shotgun (WGS) entry which is preliminary data.</text>
</comment>
<protein>
    <submittedName>
        <fullName evidence="1">Uncharacterized protein</fullName>
    </submittedName>
</protein>
<sequence length="72" mass="8011">MAAFNGPRWLIGASTATPLPYILSPLPCPSTAWSINHFYHLKKIQSTALTGNSFFQRISQRSSPCRFQQLAS</sequence>
<dbReference type="AlphaFoldDB" id="A0AAN6Z9Y6"/>
<dbReference type="EMBL" id="MU853223">
    <property type="protein sequence ID" value="KAK4129729.1"/>
    <property type="molecule type" value="Genomic_DNA"/>
</dbReference>
<dbReference type="Proteomes" id="UP001302602">
    <property type="component" value="Unassembled WGS sequence"/>
</dbReference>
<reference evidence="1" key="1">
    <citation type="journal article" date="2023" name="Mol. Phylogenet. Evol.">
        <title>Genome-scale phylogeny and comparative genomics of the fungal order Sordariales.</title>
        <authorList>
            <person name="Hensen N."/>
            <person name="Bonometti L."/>
            <person name="Westerberg I."/>
            <person name="Brannstrom I.O."/>
            <person name="Guillou S."/>
            <person name="Cros-Aarteil S."/>
            <person name="Calhoun S."/>
            <person name="Haridas S."/>
            <person name="Kuo A."/>
            <person name="Mondo S."/>
            <person name="Pangilinan J."/>
            <person name="Riley R."/>
            <person name="LaButti K."/>
            <person name="Andreopoulos B."/>
            <person name="Lipzen A."/>
            <person name="Chen C."/>
            <person name="Yan M."/>
            <person name="Daum C."/>
            <person name="Ng V."/>
            <person name="Clum A."/>
            <person name="Steindorff A."/>
            <person name="Ohm R.A."/>
            <person name="Martin F."/>
            <person name="Silar P."/>
            <person name="Natvig D.O."/>
            <person name="Lalanne C."/>
            <person name="Gautier V."/>
            <person name="Ament-Velasquez S.L."/>
            <person name="Kruys A."/>
            <person name="Hutchinson M.I."/>
            <person name="Powell A.J."/>
            <person name="Barry K."/>
            <person name="Miller A.N."/>
            <person name="Grigoriev I.V."/>
            <person name="Debuchy R."/>
            <person name="Gladieux P."/>
            <person name="Hiltunen Thoren M."/>
            <person name="Johannesson H."/>
        </authorList>
    </citation>
    <scope>NUCLEOTIDE SEQUENCE</scope>
    <source>
        <strain evidence="1">CBS 731.68</strain>
    </source>
</reference>
<dbReference type="GeneID" id="87834096"/>
<keyword evidence="2" id="KW-1185">Reference proteome</keyword>
<accession>A0AAN6Z9Y6</accession>
<evidence type="ECO:0000313" key="1">
    <source>
        <dbReference type="EMBL" id="KAK4129729.1"/>
    </source>
</evidence>
<name>A0AAN6Z9Y6_9PEZI</name>
<proteinExistence type="predicted"/>
<evidence type="ECO:0000313" key="2">
    <source>
        <dbReference type="Proteomes" id="UP001302602"/>
    </source>
</evidence>
<gene>
    <name evidence="1" type="ORF">N657DRAFT_697790</name>
</gene>